<accession>A0A328AW44</accession>
<dbReference type="AlphaFoldDB" id="A0A328AW44"/>
<gene>
    <name evidence="1" type="ORF">DJ018_08470</name>
</gene>
<evidence type="ECO:0000313" key="1">
    <source>
        <dbReference type="EMBL" id="RAK57926.1"/>
    </source>
</evidence>
<comment type="caution">
    <text evidence="1">The sequence shown here is derived from an EMBL/GenBank/DDBJ whole genome shotgun (WGS) entry which is preliminary data.</text>
</comment>
<organism evidence="1 2">
    <name type="scientific">Phenylobacterium deserti</name>
    <dbReference type="NCBI Taxonomy" id="1914756"/>
    <lineage>
        <taxon>Bacteria</taxon>
        <taxon>Pseudomonadati</taxon>
        <taxon>Pseudomonadota</taxon>
        <taxon>Alphaproteobacteria</taxon>
        <taxon>Caulobacterales</taxon>
        <taxon>Caulobacteraceae</taxon>
        <taxon>Phenylobacterium</taxon>
    </lineage>
</organism>
<evidence type="ECO:0000313" key="2">
    <source>
        <dbReference type="Proteomes" id="UP000249725"/>
    </source>
</evidence>
<dbReference type="OrthoDB" id="7630914at2"/>
<keyword evidence="2" id="KW-1185">Reference proteome</keyword>
<name>A0A328AW44_9CAUL</name>
<proteinExistence type="predicted"/>
<dbReference type="EMBL" id="QFYR01000001">
    <property type="protein sequence ID" value="RAK57926.1"/>
    <property type="molecule type" value="Genomic_DNA"/>
</dbReference>
<dbReference type="Proteomes" id="UP000249725">
    <property type="component" value="Unassembled WGS sequence"/>
</dbReference>
<protein>
    <submittedName>
        <fullName evidence="1">Uncharacterized protein</fullName>
    </submittedName>
</protein>
<sequence>MGAAALAGAPSLAHAQALNLLYERTVMIAADQRCGLFTPAVSAALGASAAQARGAALRAGQPRNAVEAAEGRARARARQTACGSPDLAVAAARVRDAFAGYSKISRLTYPGDVAGWSADRNFSRTTRWRLVQDNRFGSDRILFGLAGKDAPSALVAVGSFPDGAKPYGARLMLRDVSRSTGPYLARWSSGATAGLSLERRVPPRSMLVGFTAEARSVAGSDLRPKDMKTGWAFRFPAAAAGAMGRLDPREAVVVEFLFPGDVVRRAYVEVGDFAAGSAFLRVAAR</sequence>
<reference evidence="2" key="1">
    <citation type="submission" date="2018-05" db="EMBL/GenBank/DDBJ databases">
        <authorList>
            <person name="Li X."/>
        </authorList>
    </citation>
    <scope>NUCLEOTIDE SEQUENCE [LARGE SCALE GENOMIC DNA]</scope>
    <source>
        <strain evidence="2">YIM 73061</strain>
    </source>
</reference>